<proteinExistence type="predicted"/>
<dbReference type="RefSeq" id="XP_022633827.1">
    <property type="nucleotide sequence ID" value="XM_022778106.1"/>
</dbReference>
<sequence>MAFQSKTEPGSRPKSIPTATENGYGEMDTCELVAVLRIAYKIADFDKIQQELVKREAKLRAEIGPLREKIELESLKRIEVEERLKIREEQCEKGKRAQGNYEQLLKEVKTGGLVEKHAIEELRKKNLALEREVYELEQFRKKMVDDVKSMDELRDKIRVLKEEKVGDKNAIDVLITKNIELEDAIKKNLSVIEELKNENAKLTNEKHELKTLFESLERRYSKLRVSDVKLEERIMPLMSEDASDCGNTEVQPDYGVSFAVKDEKDDSDHELENDTGEPISLQRDEDTHNYIDTGTGQSSKKGNKEDAIGALGVKFKLEKEIGDLSDDEDDDDKYTSQGLHGEKAIYQIIEENEPPQRVEIIKRKRASDIQASTSTFTFSADLFEKENLPVKRRLAFPSSSKRMKATAGQSSRGHMRKEKVHSHLFLTKDHQKNFSMVKNRKLLMERKVTLLSHEIPDFQNEIMERHWDNLATYPAPANIELVREFYANARIFSKDAEPFLSYVRGKRIPFDADTINTFLNIEWRGGNQPCQYAQFLAEDIDYEEIEGTLCIPGGSFQRNRQGKPLHIQRFLLTPLSKFWMAIIHANISPCSHTSDVTTNRAIILYCILTSRSINLGKLIANEISLCAHAVHVALGHPSLITHLCQLAGVDISTPPLERPRKAIDISYYFQYCLLDEDGVIIPPPQPPRIHHRPQPVRPPTDPYQMMEMKMALLDAKLEALHRSNLAQAEMMRQIYFASSSPDFMSLEEYAARVAWPGD</sequence>
<feature type="compositionally biased region" description="Basic and acidic residues" evidence="2">
    <location>
        <begin position="262"/>
        <end position="272"/>
    </location>
</feature>
<dbReference type="InterPro" id="IPR046796">
    <property type="entry name" value="Transposase_32_dom"/>
</dbReference>
<reference evidence="5 6" key="1">
    <citation type="submission" date="2025-04" db="UniProtKB">
        <authorList>
            <consortium name="RefSeq"/>
        </authorList>
    </citation>
    <scope>IDENTIFICATION</scope>
    <source>
        <tissue evidence="5 6">Leaf</tissue>
    </source>
</reference>
<evidence type="ECO:0000259" key="3">
    <source>
        <dbReference type="Pfam" id="PF20167"/>
    </source>
</evidence>
<feature type="region of interest" description="Disordered" evidence="2">
    <location>
        <begin position="1"/>
        <end position="23"/>
    </location>
</feature>
<evidence type="ECO:0000313" key="4">
    <source>
        <dbReference type="Proteomes" id="UP000087766"/>
    </source>
</evidence>
<name>A0A1S3TFE3_VIGRR</name>
<keyword evidence="4" id="KW-1185">Reference proteome</keyword>
<dbReference type="GeneID" id="106754938"/>
<evidence type="ECO:0000256" key="2">
    <source>
        <dbReference type="SAM" id="MobiDB-lite"/>
    </source>
</evidence>
<dbReference type="RefSeq" id="XP_014492491.1">
    <property type="nucleotide sequence ID" value="XM_014637005.2"/>
</dbReference>
<dbReference type="Proteomes" id="UP000087766">
    <property type="component" value="Unplaced"/>
</dbReference>
<evidence type="ECO:0000313" key="5">
    <source>
        <dbReference type="RefSeq" id="XP_014492491.1"/>
    </source>
</evidence>
<feature type="domain" description="Putative plant transposon protein" evidence="3">
    <location>
        <begin position="464"/>
        <end position="650"/>
    </location>
</feature>
<feature type="compositionally biased region" description="Polar residues" evidence="2">
    <location>
        <begin position="290"/>
        <end position="300"/>
    </location>
</feature>
<dbReference type="Pfam" id="PF20167">
    <property type="entry name" value="Transposase_32"/>
    <property type="match status" value="1"/>
</dbReference>
<dbReference type="STRING" id="3916.A0A1S3TFE3"/>
<keyword evidence="1" id="KW-0175">Coiled coil</keyword>
<feature type="region of interest" description="Disordered" evidence="2">
    <location>
        <begin position="262"/>
        <end position="305"/>
    </location>
</feature>
<evidence type="ECO:0000256" key="1">
    <source>
        <dbReference type="SAM" id="Coils"/>
    </source>
</evidence>
<gene>
    <name evidence="5 6" type="primary">LOC106754938</name>
</gene>
<evidence type="ECO:0000313" key="6">
    <source>
        <dbReference type="RefSeq" id="XP_022633827.1"/>
    </source>
</evidence>
<dbReference type="KEGG" id="vra:106754938"/>
<organism evidence="4 5">
    <name type="scientific">Vigna radiata var. radiata</name>
    <name type="common">Mung bean</name>
    <name type="synonym">Phaseolus aureus</name>
    <dbReference type="NCBI Taxonomy" id="3916"/>
    <lineage>
        <taxon>Eukaryota</taxon>
        <taxon>Viridiplantae</taxon>
        <taxon>Streptophyta</taxon>
        <taxon>Embryophyta</taxon>
        <taxon>Tracheophyta</taxon>
        <taxon>Spermatophyta</taxon>
        <taxon>Magnoliopsida</taxon>
        <taxon>eudicotyledons</taxon>
        <taxon>Gunneridae</taxon>
        <taxon>Pentapetalae</taxon>
        <taxon>rosids</taxon>
        <taxon>fabids</taxon>
        <taxon>Fabales</taxon>
        <taxon>Fabaceae</taxon>
        <taxon>Papilionoideae</taxon>
        <taxon>50 kb inversion clade</taxon>
        <taxon>NPAAA clade</taxon>
        <taxon>indigoferoid/millettioid clade</taxon>
        <taxon>Phaseoleae</taxon>
        <taxon>Vigna</taxon>
    </lineage>
</organism>
<accession>A0A1S3TFE3</accession>
<dbReference type="AlphaFoldDB" id="A0A1S3TFE3"/>
<feature type="coiled-coil region" evidence="1">
    <location>
        <begin position="119"/>
        <end position="219"/>
    </location>
</feature>
<dbReference type="OrthoDB" id="1435274at2759"/>
<protein>
    <submittedName>
        <fullName evidence="5 6">Uncharacterized protein LOC106754938</fullName>
    </submittedName>
</protein>